<dbReference type="AlphaFoldDB" id="A0A8J9ZYX4"/>
<feature type="region of interest" description="Disordered" evidence="1">
    <location>
        <begin position="96"/>
        <end position="131"/>
    </location>
</feature>
<evidence type="ECO:0000256" key="1">
    <source>
        <dbReference type="SAM" id="MobiDB-lite"/>
    </source>
</evidence>
<gene>
    <name evidence="2" type="primary">Hypp3007</name>
    <name evidence="2" type="ORF">BLAG_LOCUS18861</name>
</gene>
<accession>A0A8J9ZYX4</accession>
<feature type="compositionally biased region" description="Polar residues" evidence="1">
    <location>
        <begin position="442"/>
        <end position="472"/>
    </location>
</feature>
<proteinExistence type="predicted"/>
<organism evidence="2 3">
    <name type="scientific">Branchiostoma lanceolatum</name>
    <name type="common">Common lancelet</name>
    <name type="synonym">Amphioxus lanceolatum</name>
    <dbReference type="NCBI Taxonomy" id="7740"/>
    <lineage>
        <taxon>Eukaryota</taxon>
        <taxon>Metazoa</taxon>
        <taxon>Chordata</taxon>
        <taxon>Cephalochordata</taxon>
        <taxon>Leptocardii</taxon>
        <taxon>Amphioxiformes</taxon>
        <taxon>Branchiostomatidae</taxon>
        <taxon>Branchiostoma</taxon>
    </lineage>
</organism>
<feature type="region of interest" description="Disordered" evidence="1">
    <location>
        <begin position="149"/>
        <end position="177"/>
    </location>
</feature>
<keyword evidence="3" id="KW-1185">Reference proteome</keyword>
<feature type="compositionally biased region" description="Pro residues" evidence="1">
    <location>
        <begin position="612"/>
        <end position="624"/>
    </location>
</feature>
<dbReference type="EMBL" id="OV696690">
    <property type="protein sequence ID" value="CAH1264513.1"/>
    <property type="molecule type" value="Genomic_DNA"/>
</dbReference>
<feature type="compositionally biased region" description="Polar residues" evidence="1">
    <location>
        <begin position="512"/>
        <end position="530"/>
    </location>
</feature>
<protein>
    <submittedName>
        <fullName evidence="2">Hypp3007 protein</fullName>
    </submittedName>
</protein>
<name>A0A8J9ZYX4_BRALA</name>
<feature type="region of interest" description="Disordered" evidence="1">
    <location>
        <begin position="573"/>
        <end position="642"/>
    </location>
</feature>
<dbReference type="Proteomes" id="UP000838412">
    <property type="component" value="Chromosome 5"/>
</dbReference>
<feature type="region of interest" description="Disordered" evidence="1">
    <location>
        <begin position="442"/>
        <end position="499"/>
    </location>
</feature>
<evidence type="ECO:0000313" key="3">
    <source>
        <dbReference type="Proteomes" id="UP000838412"/>
    </source>
</evidence>
<feature type="region of interest" description="Disordered" evidence="1">
    <location>
        <begin position="511"/>
        <end position="530"/>
    </location>
</feature>
<dbReference type="OrthoDB" id="10029785at2759"/>
<sequence>MPKQRPVEISLVGNLRLLADDPNVTSVRWGENEGELVLREGRYVVEVLKRRNRLLPVTVFSTLAEKMVLHGFVWLNSRLVEGDVEHVFKIENIEPDTDPRRLTTDTSSPVSTEGSPAESARPKAKFLRTRRRVSSTKLVDALDCRPWPGDQFPVSSPEVSDDELTSFPGASPEVSDDELTSFLGEARPDSGEESEMVMQLERNLHDDASGRSSFVTLASPEHDVNSDLSAFLMGKREIEQQDKMRQAGRAETHEETVPGTCLRSHADVFDINIAEFEMGSVSYVLEEDKEFEEEEELLREKMTAHRQEGRAFSPPAVHEGTEPMSDVIASIAREEEAIRGMMTSAPGAPVSLYDETSDEESSNVRLGEDMPIIIQEAGFAMAEEQDWSNTLWTETHEEKMKSSSFLTQLLTEHQNVRLGHETRHPAVPRTGAWYIEETGIVSPSQSLEEQPPTTASPTHSEVSSTPSDSTDSFVDFLGEDSQDLGTVEPGTKRRRTENKWTTVERVNLVEAPTSSSADYSQYSDRSRQRQCVNRQPAIGHVPVAAYKLVEELLENAARSRQCDEVACTVTDKSDTVAGDGGVSSEPSRLDQRFHAQKQAPHPATTSEFVPRSPSPLELPPPPPAVRRTRGSPNDDSNSEQVADVPTCTAELCAAIAELVDGITGADGCQPEPETRTDMHTPVTIVTATEQEDGFHGDQVGWDSPPDFSTLRDIWMEDWPVDHRAEHISQALDKKFAQ</sequence>
<feature type="compositionally biased region" description="Basic residues" evidence="1">
    <location>
        <begin position="122"/>
        <end position="131"/>
    </location>
</feature>
<feature type="compositionally biased region" description="Polar residues" evidence="1">
    <location>
        <begin position="630"/>
        <end position="640"/>
    </location>
</feature>
<reference evidence="2" key="1">
    <citation type="submission" date="2022-01" db="EMBL/GenBank/DDBJ databases">
        <authorList>
            <person name="Braso-Vives M."/>
        </authorList>
    </citation>
    <scope>NUCLEOTIDE SEQUENCE</scope>
</reference>
<evidence type="ECO:0000313" key="2">
    <source>
        <dbReference type="EMBL" id="CAH1264513.1"/>
    </source>
</evidence>